<gene>
    <name evidence="1" type="ORF">ACFWJN_28765</name>
</gene>
<proteinExistence type="predicted"/>
<evidence type="ECO:0000313" key="2">
    <source>
        <dbReference type="Proteomes" id="UP001598448"/>
    </source>
</evidence>
<keyword evidence="2" id="KW-1185">Reference proteome</keyword>
<evidence type="ECO:0000313" key="1">
    <source>
        <dbReference type="EMBL" id="MFD5102938.1"/>
    </source>
</evidence>
<dbReference type="RefSeq" id="WP_386720603.1">
    <property type="nucleotide sequence ID" value="NZ_JBHXIJ010000307.1"/>
</dbReference>
<name>A0ABW6FTA2_9ACTN</name>
<reference evidence="1 2" key="1">
    <citation type="submission" date="2024-09" db="EMBL/GenBank/DDBJ databases">
        <title>The Natural Products Discovery Center: Release of the First 8490 Sequenced Strains for Exploring Actinobacteria Biosynthetic Diversity.</title>
        <authorList>
            <person name="Kalkreuter E."/>
            <person name="Kautsar S.A."/>
            <person name="Yang D."/>
            <person name="Bader C.D."/>
            <person name="Teijaro C.N."/>
            <person name="Fluegel L."/>
            <person name="Davis C.M."/>
            <person name="Simpson J.R."/>
            <person name="Lauterbach L."/>
            <person name="Steele A.D."/>
            <person name="Gui C."/>
            <person name="Meng S."/>
            <person name="Li G."/>
            <person name="Viehrig K."/>
            <person name="Ye F."/>
            <person name="Su P."/>
            <person name="Kiefer A.F."/>
            <person name="Nichols A."/>
            <person name="Cepeda A.J."/>
            <person name="Yan W."/>
            <person name="Fan B."/>
            <person name="Jiang Y."/>
            <person name="Adhikari A."/>
            <person name="Zheng C.-J."/>
            <person name="Schuster L."/>
            <person name="Cowan T.M."/>
            <person name="Smanski M.J."/>
            <person name="Chevrette M.G."/>
            <person name="De Carvalho L.P.S."/>
            <person name="Shen B."/>
        </authorList>
    </citation>
    <scope>NUCLEOTIDE SEQUENCE [LARGE SCALE GENOMIC DNA]</scope>
    <source>
        <strain evidence="1 2">NPDC058348</strain>
    </source>
</reference>
<protein>
    <submittedName>
        <fullName evidence="1">Uncharacterized protein</fullName>
    </submittedName>
</protein>
<dbReference type="EMBL" id="JBHXIJ010000307">
    <property type="protein sequence ID" value="MFD5102938.1"/>
    <property type="molecule type" value="Genomic_DNA"/>
</dbReference>
<dbReference type="Proteomes" id="UP001598448">
    <property type="component" value="Unassembled WGS sequence"/>
</dbReference>
<sequence>MAQLAAQAIRAAVRTVVDVAAAAMEITTVVSIHHGGRFRYAPCSPKFQ</sequence>
<comment type="caution">
    <text evidence="1">The sequence shown here is derived from an EMBL/GenBank/DDBJ whole genome shotgun (WGS) entry which is preliminary data.</text>
</comment>
<accession>A0ABW6FTA2</accession>
<organism evidence="1 2">
    <name type="scientific">Streptomyces albidochromogenes</name>
    <dbReference type="NCBI Taxonomy" id="329524"/>
    <lineage>
        <taxon>Bacteria</taxon>
        <taxon>Bacillati</taxon>
        <taxon>Actinomycetota</taxon>
        <taxon>Actinomycetes</taxon>
        <taxon>Kitasatosporales</taxon>
        <taxon>Streptomycetaceae</taxon>
        <taxon>Streptomyces</taxon>
    </lineage>
</organism>